<reference evidence="3" key="1">
    <citation type="submission" date="2021-01" db="EMBL/GenBank/DDBJ databases">
        <authorList>
            <person name="Corre E."/>
            <person name="Pelletier E."/>
            <person name="Niang G."/>
            <person name="Scheremetjew M."/>
            <person name="Finn R."/>
            <person name="Kale V."/>
            <person name="Holt S."/>
            <person name="Cochrane G."/>
            <person name="Meng A."/>
            <person name="Brown T."/>
            <person name="Cohen L."/>
        </authorList>
    </citation>
    <scope>NUCLEOTIDE SEQUENCE</scope>
    <source>
        <strain evidence="3">379</strain>
    </source>
</reference>
<dbReference type="InterPro" id="IPR044200">
    <property type="entry name" value="At5g03900-like"/>
</dbReference>
<sequence length="548" mass="57748">MLIMLSALALALRPAPLPYLLRPAPRHNGPLRAALPVMTNLLETSELAPPPERVVAAVEAAKGARLTAADLAAQSGVSIDEARRGMRELATALAGCDGVSVSASEQGDLLYSFPADVRRELASRSAAAKARDAWNSAKPALQTAGRFAFGLALFASIAVVFTAITVLTSGGDERDDERDRGFGGGRDRSLFGFGWGQISPFDILFPRPYGFYSYGWFAPPPRMTLPEAVFSFVFGDGDPNKAIGAARLRAMAEVIRSNSGAVTAESLAPFLDPPPAGTFAESYNVDESWVLPAVTELGGRPEVSGEGTIVYVFDELTVSGLASEASLVLADPALAAVRTLDAAELARLAQERAIPTQGADAGALRDALRSWAGEQLGGGGGGSLFPGGYLEERTAPFSNAEGGQLFAAGALGLLNLGGCAYLGSLLAQLPPGAQLPGELGAVQAVFPLLLAYAVSYVAIPAVRFARLQAENAAVAQRNANRRAWRDALRRGGSELQKRLEAASRRGKKLRLVSEEDVAFDSSKSLGEQPEQQTPALDDFDRRLRDATR</sequence>
<dbReference type="PANTHER" id="PTHR47380:SF4">
    <property type="entry name" value="OS02G0533000 PROTEIN"/>
    <property type="match status" value="1"/>
</dbReference>
<dbReference type="EMBL" id="HBIR01024931">
    <property type="protein sequence ID" value="CAE0552042.1"/>
    <property type="molecule type" value="Transcribed_RNA"/>
</dbReference>
<name>A0A7S3WDT9_EMIHU</name>
<dbReference type="PANTHER" id="PTHR47380">
    <property type="entry name" value="OS02G0533000 PROTEIN"/>
    <property type="match status" value="1"/>
</dbReference>
<evidence type="ECO:0000256" key="1">
    <source>
        <dbReference type="SAM" id="MobiDB-lite"/>
    </source>
</evidence>
<evidence type="ECO:0000313" key="3">
    <source>
        <dbReference type="EMBL" id="CAE0552042.1"/>
    </source>
</evidence>
<gene>
    <name evidence="3" type="ORF">EHUX00137_LOCUS19141</name>
</gene>
<organism evidence="3">
    <name type="scientific">Emiliania huxleyi</name>
    <name type="common">Coccolithophore</name>
    <name type="synonym">Pontosphaera huxleyi</name>
    <dbReference type="NCBI Taxonomy" id="2903"/>
    <lineage>
        <taxon>Eukaryota</taxon>
        <taxon>Haptista</taxon>
        <taxon>Haptophyta</taxon>
        <taxon>Prymnesiophyceae</taxon>
        <taxon>Isochrysidales</taxon>
        <taxon>Noelaerhabdaceae</taxon>
        <taxon>Emiliania</taxon>
    </lineage>
</organism>
<feature type="region of interest" description="Disordered" evidence="1">
    <location>
        <begin position="518"/>
        <end position="548"/>
    </location>
</feature>
<proteinExistence type="predicted"/>
<feature type="transmembrane region" description="Helical" evidence="2">
    <location>
        <begin position="439"/>
        <end position="459"/>
    </location>
</feature>
<keyword evidence="2" id="KW-0472">Membrane</keyword>
<protein>
    <submittedName>
        <fullName evidence="3">Uncharacterized protein</fullName>
    </submittedName>
</protein>
<feature type="compositionally biased region" description="Basic and acidic residues" evidence="1">
    <location>
        <begin position="538"/>
        <end position="548"/>
    </location>
</feature>
<keyword evidence="2" id="KW-1133">Transmembrane helix</keyword>
<feature type="transmembrane region" description="Helical" evidence="2">
    <location>
        <begin position="405"/>
        <end position="427"/>
    </location>
</feature>
<dbReference type="AlphaFoldDB" id="A0A7S3WDT9"/>
<feature type="compositionally biased region" description="Polar residues" evidence="1">
    <location>
        <begin position="521"/>
        <end position="534"/>
    </location>
</feature>
<keyword evidence="2" id="KW-0812">Transmembrane</keyword>
<feature type="transmembrane region" description="Helical" evidence="2">
    <location>
        <begin position="147"/>
        <end position="168"/>
    </location>
</feature>
<evidence type="ECO:0000256" key="2">
    <source>
        <dbReference type="SAM" id="Phobius"/>
    </source>
</evidence>
<accession>A0A7S3WDT9</accession>